<dbReference type="AlphaFoldDB" id="A0AAE9X6U2"/>
<dbReference type="EMBL" id="CP116613">
    <property type="protein sequence ID" value="WCF98274.1"/>
    <property type="molecule type" value="Genomic_DNA"/>
</dbReference>
<accession>A0AAE9X6U2</accession>
<sequence length="166" mass="18976">MKRFYLITALSVFFVIAFTFNSCDVPNTVQKGQGTWISKQEQLRRTYRGILETASSQMLKTLIKEFSPQSGKDAQYLLDLNNISYDDQNNMVSAKVLLTWQAREFLAGIPYGECQVSGTIYVYMPIRTFDSTEVILIPDRYNAHLRDVSTNAKCAKLERGVRIILN</sequence>
<gene>
    <name evidence="2" type="ORF">NY149_07060</name>
</gene>
<evidence type="ECO:0008006" key="4">
    <source>
        <dbReference type="Google" id="ProtNLM"/>
    </source>
</evidence>
<dbReference type="Proteomes" id="UP001179540">
    <property type="component" value="Chromosome"/>
</dbReference>
<evidence type="ECO:0000313" key="2">
    <source>
        <dbReference type="EMBL" id="WCF98274.1"/>
    </source>
</evidence>
<evidence type="ECO:0000256" key="1">
    <source>
        <dbReference type="SAM" id="SignalP"/>
    </source>
</evidence>
<proteinExistence type="predicted"/>
<keyword evidence="1" id="KW-0732">Signal</keyword>
<name>A0AAE9X6U2_PORGN</name>
<feature type="signal peptide" evidence="1">
    <location>
        <begin position="1"/>
        <end position="24"/>
    </location>
</feature>
<organism evidence="2 3">
    <name type="scientific">Porphyromonas gingivalis</name>
    <name type="common">Bacteroides gingivalis</name>
    <dbReference type="NCBI Taxonomy" id="837"/>
    <lineage>
        <taxon>Bacteria</taxon>
        <taxon>Pseudomonadati</taxon>
        <taxon>Bacteroidota</taxon>
        <taxon>Bacteroidia</taxon>
        <taxon>Bacteroidales</taxon>
        <taxon>Porphyromonadaceae</taxon>
        <taxon>Porphyromonas</taxon>
    </lineage>
</organism>
<feature type="chain" id="PRO_5042219130" description="Lipoprotein" evidence="1">
    <location>
        <begin position="25"/>
        <end position="166"/>
    </location>
</feature>
<evidence type="ECO:0000313" key="3">
    <source>
        <dbReference type="Proteomes" id="UP001179540"/>
    </source>
</evidence>
<dbReference type="RefSeq" id="WP_232517572.1">
    <property type="nucleotide sequence ID" value="NZ_CP024601.1"/>
</dbReference>
<protein>
    <recommendedName>
        <fullName evidence="4">Lipoprotein</fullName>
    </recommendedName>
</protein>
<reference evidence="2" key="1">
    <citation type="submission" date="2023-01" db="EMBL/GenBank/DDBJ databases">
        <title>Phages are important unrecognized players in the ecology of the oral pathogen Porphyromonas gingivalis.</title>
        <authorList>
            <person name="Matrishin C.B."/>
            <person name="Kauffman K.M."/>
        </authorList>
    </citation>
    <scope>NUCLEOTIDE SEQUENCE</scope>
    <source>
        <strain evidence="2">HG1691old</strain>
    </source>
</reference>